<accession>A0A5P2CYV1</accession>
<gene>
    <name evidence="1" type="ORF">DEJ50_06090</name>
</gene>
<name>A0A5P2CYV1_STRVZ</name>
<dbReference type="InterPro" id="IPR011989">
    <property type="entry name" value="ARM-like"/>
</dbReference>
<protein>
    <recommendedName>
        <fullName evidence="3">Leucine rich repeat variant</fullName>
    </recommendedName>
</protein>
<organism evidence="1 2">
    <name type="scientific">Streptomyces venezuelae</name>
    <dbReference type="NCBI Taxonomy" id="54571"/>
    <lineage>
        <taxon>Bacteria</taxon>
        <taxon>Bacillati</taxon>
        <taxon>Actinomycetota</taxon>
        <taxon>Actinomycetes</taxon>
        <taxon>Kitasatosporales</taxon>
        <taxon>Streptomycetaceae</taxon>
        <taxon>Streptomyces</taxon>
    </lineage>
</organism>
<evidence type="ECO:0008006" key="3">
    <source>
        <dbReference type="Google" id="ProtNLM"/>
    </source>
</evidence>
<reference evidence="1 2" key="1">
    <citation type="submission" date="2018-05" db="EMBL/GenBank/DDBJ databases">
        <title>Streptomyces venezuelae.</title>
        <authorList>
            <person name="Kim W."/>
            <person name="Lee N."/>
            <person name="Cho B.-K."/>
        </authorList>
    </citation>
    <scope>NUCLEOTIDE SEQUENCE [LARGE SCALE GENOMIC DNA]</scope>
    <source>
        <strain evidence="1 2">ATCC 21782</strain>
    </source>
</reference>
<proteinExistence type="predicted"/>
<evidence type="ECO:0000313" key="1">
    <source>
        <dbReference type="EMBL" id="QES47460.1"/>
    </source>
</evidence>
<sequence length="513" mass="52463">MDHLLLGLAANPALPPLLLGRLVDRLVGSGPGPDEADGDTDGAAEVAVVLAERPDLGRAHAAALTAAYGEDVAVPLAERGLLAPADVDPAAWPLAALALLRRGTAPGAWARALAMAPEPRHRALAAAEPAALTADAVELLAADPDPEVVSELALEAGPELAARLARHPHAEVRLAVAHNRATPPPVLRALLTGDGLPAARACLVCDREPVPFSHDPQCGRVDCELPADAACDGTHQSTGHRIRQAALGNPATPGEAAARFADSPSMLLRWSLAGHPGLPQAAYARLAADPVPGIRQELAGNPGVGTDVLRVLCADTVPEVRRAAVHHPGLPPEVVAALARSPQAGLRGFLAQRRDLPDAVREALADDPDASVAARAAAHPGLSEARLRSLLDRFGDQVAAGVAANPDAPAALLEELAERPNPPRKALRAIAVHPRATARALRACLADHRARRPAAGRPELPVPDLLRLLTDPDPQVVEAAAANPALPPGVMAALVAGAAPAEAAGNTDAPGVG</sequence>
<dbReference type="Proteomes" id="UP000325211">
    <property type="component" value="Chromosome"/>
</dbReference>
<dbReference type="RefSeq" id="WP_150206570.1">
    <property type="nucleotide sequence ID" value="NZ_CP029190.1"/>
</dbReference>
<dbReference type="AlphaFoldDB" id="A0A5P2CYV1"/>
<dbReference type="EMBL" id="CP029190">
    <property type="protein sequence ID" value="QES47460.1"/>
    <property type="molecule type" value="Genomic_DNA"/>
</dbReference>
<dbReference type="OrthoDB" id="3666466at2"/>
<evidence type="ECO:0000313" key="2">
    <source>
        <dbReference type="Proteomes" id="UP000325211"/>
    </source>
</evidence>
<dbReference type="Gene3D" id="1.25.10.10">
    <property type="entry name" value="Leucine-rich Repeat Variant"/>
    <property type="match status" value="2"/>
</dbReference>